<evidence type="ECO:0000256" key="2">
    <source>
        <dbReference type="SAM" id="Phobius"/>
    </source>
</evidence>
<feature type="domain" description="RXYLT1 C-terminal" evidence="3">
    <location>
        <begin position="235"/>
        <end position="413"/>
    </location>
</feature>
<dbReference type="PANTHER" id="PTHR15576">
    <property type="entry name" value="RIBITOL-5-PHOSPHATE XYLOSYLTRANSFERASE 1"/>
    <property type="match status" value="1"/>
</dbReference>
<reference evidence="4" key="1">
    <citation type="submission" date="2020-06" db="EMBL/GenBank/DDBJ databases">
        <authorList>
            <consortium name="Plant Systems Biology data submission"/>
        </authorList>
    </citation>
    <scope>NUCLEOTIDE SEQUENCE</scope>
    <source>
        <strain evidence="4">D6</strain>
    </source>
</reference>
<gene>
    <name evidence="4" type="ORF">SEMRO_3364_G347240.1</name>
</gene>
<dbReference type="InterPro" id="IPR055286">
    <property type="entry name" value="RXYLT1-like"/>
</dbReference>
<dbReference type="GO" id="GO:0005794">
    <property type="term" value="C:Golgi apparatus"/>
    <property type="evidence" value="ECO:0007669"/>
    <property type="project" value="TreeGrafter"/>
</dbReference>
<dbReference type="InterPro" id="IPR057538">
    <property type="entry name" value="RXYLT1_C"/>
</dbReference>
<evidence type="ECO:0000313" key="5">
    <source>
        <dbReference type="Proteomes" id="UP001153069"/>
    </source>
</evidence>
<dbReference type="GO" id="GO:0120053">
    <property type="term" value="F:ribitol beta-1,4-xylosyltransferase activity"/>
    <property type="evidence" value="ECO:0007669"/>
    <property type="project" value="InterPro"/>
</dbReference>
<sequence>MKNSFQNSTSSDYDDVEVNKNKTRSVHFLCALGVLIFMAFMSTHASSQFRNEEVFVSLKNNTASHVATTTAVITPEEESTTRSRVPSPQGASTNSEKEPAITNVTVFLTTPENPSDSIFKAGTLQRFGSGKIRYNIQEGNCTCDNTTEPVIVETPCLAVSQFCDSRILKCHYPRCKTVITNDERCRKKGRRYDVREYYNADFPSKPYLPLGPRLDSWTSFQKIKASKGDQFTILPASKRKYAFNAIFSKSTNDGRVRLANIIDNSHHNNNTNSQLTIFAQMAEKWVKNINNPKRKSGHLHTDQYIQVVLDSTFTLAPTGHNPECFRLYEAIEAGSIPVFARDEDYANQNCKESLHAWLDVEPKAPILVLDSWDEVYSTIETLLQDPAALDERQAQLSKWYKKHMRKVTKKFERYLLRGQ</sequence>
<proteinExistence type="predicted"/>
<dbReference type="OrthoDB" id="1924787at2759"/>
<feature type="transmembrane region" description="Helical" evidence="2">
    <location>
        <begin position="26"/>
        <end position="45"/>
    </location>
</feature>
<protein>
    <submittedName>
        <fullName evidence="4">UDP-D-xylose:ribitol-5-phosphate beta1,4-xylosyltransferase</fullName>
    </submittedName>
</protein>
<dbReference type="EMBL" id="CAICTM010003362">
    <property type="protein sequence ID" value="CAB9531254.1"/>
    <property type="molecule type" value="Genomic_DNA"/>
</dbReference>
<evidence type="ECO:0000259" key="3">
    <source>
        <dbReference type="Pfam" id="PF24785"/>
    </source>
</evidence>
<organism evidence="4 5">
    <name type="scientific">Seminavis robusta</name>
    <dbReference type="NCBI Taxonomy" id="568900"/>
    <lineage>
        <taxon>Eukaryota</taxon>
        <taxon>Sar</taxon>
        <taxon>Stramenopiles</taxon>
        <taxon>Ochrophyta</taxon>
        <taxon>Bacillariophyta</taxon>
        <taxon>Bacillariophyceae</taxon>
        <taxon>Bacillariophycidae</taxon>
        <taxon>Naviculales</taxon>
        <taxon>Naviculaceae</taxon>
        <taxon>Seminavis</taxon>
    </lineage>
</organism>
<dbReference type="Proteomes" id="UP001153069">
    <property type="component" value="Unassembled WGS sequence"/>
</dbReference>
<keyword evidence="2" id="KW-0472">Membrane</keyword>
<keyword evidence="5" id="KW-1185">Reference proteome</keyword>
<feature type="region of interest" description="Disordered" evidence="1">
    <location>
        <begin position="74"/>
        <end position="97"/>
    </location>
</feature>
<dbReference type="PANTHER" id="PTHR15576:SF1">
    <property type="entry name" value="RIBITOL-5-PHOSPHATE XYLOSYLTRANSFERASE 1"/>
    <property type="match status" value="1"/>
</dbReference>
<name>A0A9N8F5E9_9STRA</name>
<dbReference type="AlphaFoldDB" id="A0A9N8F5E9"/>
<comment type="caution">
    <text evidence="4">The sequence shown here is derived from an EMBL/GenBank/DDBJ whole genome shotgun (WGS) entry which is preliminary data.</text>
</comment>
<keyword evidence="2" id="KW-1133">Transmembrane helix</keyword>
<feature type="compositionally biased region" description="Polar residues" evidence="1">
    <location>
        <begin position="82"/>
        <end position="94"/>
    </location>
</feature>
<evidence type="ECO:0000256" key="1">
    <source>
        <dbReference type="SAM" id="MobiDB-lite"/>
    </source>
</evidence>
<dbReference type="GO" id="GO:0035269">
    <property type="term" value="P:protein O-linked glycosylation via mannose"/>
    <property type="evidence" value="ECO:0007669"/>
    <property type="project" value="InterPro"/>
</dbReference>
<dbReference type="Pfam" id="PF24785">
    <property type="entry name" value="RXYLT1_C"/>
    <property type="match status" value="1"/>
</dbReference>
<evidence type="ECO:0000313" key="4">
    <source>
        <dbReference type="EMBL" id="CAB9531254.1"/>
    </source>
</evidence>
<accession>A0A9N8F5E9</accession>
<keyword evidence="2" id="KW-0812">Transmembrane</keyword>